<accession>A0A016RVB2</accession>
<dbReference type="EMBL" id="JARK01001707">
    <property type="protein sequence ID" value="EYB81914.1"/>
    <property type="molecule type" value="Genomic_DNA"/>
</dbReference>
<organism evidence="1 2">
    <name type="scientific">Ancylostoma ceylanicum</name>
    <dbReference type="NCBI Taxonomy" id="53326"/>
    <lineage>
        <taxon>Eukaryota</taxon>
        <taxon>Metazoa</taxon>
        <taxon>Ecdysozoa</taxon>
        <taxon>Nematoda</taxon>
        <taxon>Chromadorea</taxon>
        <taxon>Rhabditida</taxon>
        <taxon>Rhabditina</taxon>
        <taxon>Rhabditomorpha</taxon>
        <taxon>Strongyloidea</taxon>
        <taxon>Ancylostomatidae</taxon>
        <taxon>Ancylostomatinae</taxon>
        <taxon>Ancylostoma</taxon>
    </lineage>
</organism>
<sequence length="136" mass="15811">MTVLGVSFFRCIYSVRATLARSDNKPCRIQCVGFRRGSVRTYFRSPIGSDSNDFNYSFSWRCHDFGVFEDETLIVNISWSVLMWPRSMKLCAAIKALVMPSRFTMLPRTKSRERKRPKSSLGPLFHQLQQLMESSR</sequence>
<proteinExistence type="predicted"/>
<name>A0A016RVB2_9BILA</name>
<evidence type="ECO:0000313" key="2">
    <source>
        <dbReference type="Proteomes" id="UP000024635"/>
    </source>
</evidence>
<gene>
    <name evidence="1" type="primary">Acey_s0371.g122</name>
    <name evidence="1" type="ORF">Y032_0371g122</name>
</gene>
<reference evidence="2" key="1">
    <citation type="journal article" date="2015" name="Nat. Genet.">
        <title>The genome and transcriptome of the zoonotic hookworm Ancylostoma ceylanicum identify infection-specific gene families.</title>
        <authorList>
            <person name="Schwarz E.M."/>
            <person name="Hu Y."/>
            <person name="Antoshechkin I."/>
            <person name="Miller M.M."/>
            <person name="Sternberg P.W."/>
            <person name="Aroian R.V."/>
        </authorList>
    </citation>
    <scope>NUCLEOTIDE SEQUENCE</scope>
    <source>
        <strain evidence="2">HY135</strain>
    </source>
</reference>
<dbReference type="AlphaFoldDB" id="A0A016RVB2"/>
<protein>
    <submittedName>
        <fullName evidence="1">Uncharacterized protein</fullName>
    </submittedName>
</protein>
<comment type="caution">
    <text evidence="1">The sequence shown here is derived from an EMBL/GenBank/DDBJ whole genome shotgun (WGS) entry which is preliminary data.</text>
</comment>
<dbReference type="Proteomes" id="UP000024635">
    <property type="component" value="Unassembled WGS sequence"/>
</dbReference>
<evidence type="ECO:0000313" key="1">
    <source>
        <dbReference type="EMBL" id="EYB81914.1"/>
    </source>
</evidence>
<keyword evidence="2" id="KW-1185">Reference proteome</keyword>